<gene>
    <name evidence="1" type="ORF">ACFOD9_11405</name>
</gene>
<dbReference type="Proteomes" id="UP001595604">
    <property type="component" value="Unassembled WGS sequence"/>
</dbReference>
<evidence type="ECO:0000313" key="1">
    <source>
        <dbReference type="EMBL" id="MFC3174856.1"/>
    </source>
</evidence>
<protein>
    <submittedName>
        <fullName evidence="1">Kiwa anti-phage protein KwaB-like domain-containing protein</fullName>
    </submittedName>
</protein>
<reference evidence="2" key="1">
    <citation type="journal article" date="2019" name="Int. J. Syst. Evol. Microbiol.">
        <title>The Global Catalogue of Microorganisms (GCM) 10K type strain sequencing project: providing services to taxonomists for standard genome sequencing and annotation.</title>
        <authorList>
            <consortium name="The Broad Institute Genomics Platform"/>
            <consortium name="The Broad Institute Genome Sequencing Center for Infectious Disease"/>
            <person name="Wu L."/>
            <person name="Ma J."/>
        </authorList>
    </citation>
    <scope>NUCLEOTIDE SEQUENCE [LARGE SCALE GENOMIC DNA]</scope>
    <source>
        <strain evidence="2">KCTC 42984</strain>
    </source>
</reference>
<comment type="caution">
    <text evidence="1">The sequence shown here is derived from an EMBL/GenBank/DDBJ whole genome shotgun (WGS) entry which is preliminary data.</text>
</comment>
<name>A0ABV7IQB0_9SPHN</name>
<organism evidence="1 2">
    <name type="scientific">Novosphingobium bradum</name>
    <dbReference type="NCBI Taxonomy" id="1737444"/>
    <lineage>
        <taxon>Bacteria</taxon>
        <taxon>Pseudomonadati</taxon>
        <taxon>Pseudomonadota</taxon>
        <taxon>Alphaproteobacteria</taxon>
        <taxon>Sphingomonadales</taxon>
        <taxon>Sphingomonadaceae</taxon>
        <taxon>Novosphingobium</taxon>
    </lineage>
</organism>
<dbReference type="EMBL" id="JBHRTQ010000010">
    <property type="protein sequence ID" value="MFC3174856.1"/>
    <property type="molecule type" value="Genomic_DNA"/>
</dbReference>
<dbReference type="RefSeq" id="WP_379510239.1">
    <property type="nucleotide sequence ID" value="NZ_JBHRTQ010000010.1"/>
</dbReference>
<sequence>MSALEDFKAFDVAGGALSLWTFRKSQRQGAAVPTYAGHWVGITETLEQALKAAIMAARDQITETIEYELLAQNNEGSALTLTTLETNAGLVIDAAKDELPAKKARKLKDLQNTEFYTVKIVSNGEVFHAICRANDSWKTKKFTGLLPVVFSDDELELEESPAFSLSKRFDFFVLADHVLISSKGNFESVMSYRQAHAHEFTELQAEPEFSETFTDIAEIINYVGSNKIQLRRSFAIRQKGHYKNQGFMEALRANHGQAGLKINFDAAGRIIPCAATCPDIFQALLDHRLMSLFSKQNYDVPSASTV</sequence>
<dbReference type="Pfam" id="PF16162">
    <property type="entry name" value="KwaB"/>
    <property type="match status" value="1"/>
</dbReference>
<proteinExistence type="predicted"/>
<accession>A0ABV7IQB0</accession>
<evidence type="ECO:0000313" key="2">
    <source>
        <dbReference type="Proteomes" id="UP001595604"/>
    </source>
</evidence>
<keyword evidence="2" id="KW-1185">Reference proteome</keyword>
<dbReference type="InterPro" id="IPR032359">
    <property type="entry name" value="KwaB-like"/>
</dbReference>